<gene>
    <name evidence="3" type="ORF">FJY75_06825</name>
</gene>
<evidence type="ECO:0000256" key="1">
    <source>
        <dbReference type="ARBA" id="ARBA00022598"/>
    </source>
</evidence>
<dbReference type="EMBL" id="VGIY01000141">
    <property type="protein sequence ID" value="MBM3317551.1"/>
    <property type="molecule type" value="Genomic_DNA"/>
</dbReference>
<dbReference type="InterPro" id="IPR045864">
    <property type="entry name" value="aa-tRNA-synth_II/BPL/LPL"/>
</dbReference>
<dbReference type="SUPFAM" id="SSF55681">
    <property type="entry name" value="Class II aaRS and biotin synthetases"/>
    <property type="match status" value="1"/>
</dbReference>
<feature type="non-terminal residue" evidence="3">
    <location>
        <position position="279"/>
    </location>
</feature>
<proteinExistence type="predicted"/>
<dbReference type="NCBIfam" id="TIGR00121">
    <property type="entry name" value="birA_ligase"/>
    <property type="match status" value="1"/>
</dbReference>
<dbReference type="PANTHER" id="PTHR12835:SF5">
    <property type="entry name" value="BIOTIN--PROTEIN LIGASE"/>
    <property type="match status" value="1"/>
</dbReference>
<dbReference type="InterPro" id="IPR004143">
    <property type="entry name" value="BPL_LPL_catalytic"/>
</dbReference>
<evidence type="ECO:0000313" key="4">
    <source>
        <dbReference type="Proteomes" id="UP000748308"/>
    </source>
</evidence>
<dbReference type="InterPro" id="IPR004408">
    <property type="entry name" value="Biotin_CoA_COase_ligase"/>
</dbReference>
<comment type="caution">
    <text evidence="3">The sequence shown here is derived from an EMBL/GenBank/DDBJ whole genome shotgun (WGS) entry which is preliminary data.</text>
</comment>
<dbReference type="AlphaFoldDB" id="A0A938BR71"/>
<keyword evidence="1 3" id="KW-0436">Ligase</keyword>
<evidence type="ECO:0000259" key="2">
    <source>
        <dbReference type="PROSITE" id="PS51733"/>
    </source>
</evidence>
<dbReference type="Pfam" id="PF03099">
    <property type="entry name" value="BPL_LplA_LipB"/>
    <property type="match status" value="1"/>
</dbReference>
<accession>A0A938BR71</accession>
<dbReference type="GO" id="GO:0005737">
    <property type="term" value="C:cytoplasm"/>
    <property type="evidence" value="ECO:0007669"/>
    <property type="project" value="TreeGrafter"/>
</dbReference>
<feature type="domain" description="BPL/LPL catalytic" evidence="2">
    <location>
        <begin position="12"/>
        <end position="211"/>
    </location>
</feature>
<dbReference type="EC" id="6.3.4.15" evidence="3"/>
<dbReference type="GO" id="GO:0004077">
    <property type="term" value="F:biotin--[biotin carboxyl-carrier protein] ligase activity"/>
    <property type="evidence" value="ECO:0007669"/>
    <property type="project" value="UniProtKB-EC"/>
</dbReference>
<protein>
    <submittedName>
        <fullName evidence="3">Biotin--[acetyl-CoA-carboxylase] ligase</fullName>
        <ecNumber evidence="3">6.3.4.15</ecNumber>
    </submittedName>
</protein>
<dbReference type="PANTHER" id="PTHR12835">
    <property type="entry name" value="BIOTIN PROTEIN LIGASE"/>
    <property type="match status" value="1"/>
</dbReference>
<reference evidence="3" key="1">
    <citation type="submission" date="2019-03" db="EMBL/GenBank/DDBJ databases">
        <title>Lake Tanganyika Metagenome-Assembled Genomes (MAGs).</title>
        <authorList>
            <person name="Tran P."/>
        </authorList>
    </citation>
    <scope>NUCLEOTIDE SEQUENCE</scope>
    <source>
        <strain evidence="3">M_DeepCast_400m_m2_100</strain>
    </source>
</reference>
<dbReference type="Gene3D" id="3.30.930.10">
    <property type="entry name" value="Bira Bifunctional Protein, Domain 2"/>
    <property type="match status" value="1"/>
</dbReference>
<dbReference type="Proteomes" id="UP000748308">
    <property type="component" value="Unassembled WGS sequence"/>
</dbReference>
<dbReference type="CDD" id="cd16442">
    <property type="entry name" value="BPL"/>
    <property type="match status" value="1"/>
</dbReference>
<name>A0A938BR71_UNCEI</name>
<organism evidence="3 4">
    <name type="scientific">Eiseniibacteriota bacterium</name>
    <dbReference type="NCBI Taxonomy" id="2212470"/>
    <lineage>
        <taxon>Bacteria</taxon>
        <taxon>Candidatus Eiseniibacteriota</taxon>
    </lineage>
</organism>
<sequence length="279" mass="28701">MTGEGAALEAAARGWPLVRRFHHCPSVPSTQDEVRRLVAAPGAPDQGAGLLLVADAQTAGRGRLGRNWHSPAGAGLWLSLSLAPRRPRAEWPFVTALAALAGREALAGSAGLDSGIKWPNDLLVRGRKIAGVLAESATGGPLVLGVGVNLLQRRADFPAELRETATSIAIEVAQAALAIEVPAAAPSPLPSRAALLASWLGAFAARYALFESGGPAAHLEELRSASLLMGRSVEIAAPWREGETDPAAPGVSLRGRVVGFGPVGELVLDVKDRGTGTAA</sequence>
<dbReference type="PROSITE" id="PS51733">
    <property type="entry name" value="BPL_LPL_CATALYTIC"/>
    <property type="match status" value="1"/>
</dbReference>
<evidence type="ECO:0000313" key="3">
    <source>
        <dbReference type="EMBL" id="MBM3317551.1"/>
    </source>
</evidence>